<feature type="transmembrane region" description="Helical" evidence="10">
    <location>
        <begin position="134"/>
        <end position="154"/>
    </location>
</feature>
<keyword evidence="2 10" id="KW-0597">Phosphoprotein</keyword>
<keyword evidence="8 10" id="KW-1133">Transmembrane helix</keyword>
<evidence type="ECO:0000256" key="9">
    <source>
        <dbReference type="ARBA" id="ARBA00023136"/>
    </source>
</evidence>
<dbReference type="HAMAP" id="MF_00462">
    <property type="entry name" value="RsxD_RnfD"/>
    <property type="match status" value="1"/>
</dbReference>
<keyword evidence="10" id="KW-1003">Cell membrane</keyword>
<feature type="transmembrane region" description="Helical" evidence="10">
    <location>
        <begin position="104"/>
        <end position="122"/>
    </location>
</feature>
<evidence type="ECO:0000313" key="11">
    <source>
        <dbReference type="EMBL" id="MBU3827287.1"/>
    </source>
</evidence>
<feature type="modified residue" description="FMN phosphoryl threonine" evidence="10">
    <location>
        <position position="199"/>
    </location>
</feature>
<dbReference type="GO" id="GO:0055085">
    <property type="term" value="P:transmembrane transport"/>
    <property type="evidence" value="ECO:0007669"/>
    <property type="project" value="InterPro"/>
</dbReference>
<dbReference type="NCBIfam" id="TIGR01946">
    <property type="entry name" value="rnfD"/>
    <property type="match status" value="1"/>
</dbReference>
<feature type="transmembrane region" description="Helical" evidence="10">
    <location>
        <begin position="53"/>
        <end position="74"/>
    </location>
</feature>
<keyword evidence="3 10" id="KW-0285">Flavoprotein</keyword>
<feature type="transmembrane region" description="Helical" evidence="10">
    <location>
        <begin position="226"/>
        <end position="246"/>
    </location>
</feature>
<keyword evidence="4 10" id="KW-0288">FMN</keyword>
<keyword evidence="9 10" id="KW-0472">Membrane</keyword>
<evidence type="ECO:0000256" key="6">
    <source>
        <dbReference type="ARBA" id="ARBA00022967"/>
    </source>
</evidence>
<comment type="function">
    <text evidence="10">Part of a membrane-bound complex that couples electron transfer with translocation of ions across the membrane.</text>
</comment>
<evidence type="ECO:0000256" key="5">
    <source>
        <dbReference type="ARBA" id="ARBA00022692"/>
    </source>
</evidence>
<comment type="cofactor">
    <cofactor evidence="10">
        <name>FMN</name>
        <dbReference type="ChEBI" id="CHEBI:58210"/>
    </cofactor>
</comment>
<evidence type="ECO:0000256" key="3">
    <source>
        <dbReference type="ARBA" id="ARBA00022630"/>
    </source>
</evidence>
<keyword evidence="5 10" id="KW-0812">Transmembrane</keyword>
<evidence type="ECO:0000256" key="7">
    <source>
        <dbReference type="ARBA" id="ARBA00022982"/>
    </source>
</evidence>
<dbReference type="PANTHER" id="PTHR30578">
    <property type="entry name" value="ELECTRON TRANSPORT COMPLEX PROTEIN RNFD"/>
    <property type="match status" value="1"/>
</dbReference>
<evidence type="ECO:0000256" key="4">
    <source>
        <dbReference type="ARBA" id="ARBA00022643"/>
    </source>
</evidence>
<evidence type="ECO:0000256" key="10">
    <source>
        <dbReference type="HAMAP-Rule" id="MF_00462"/>
    </source>
</evidence>
<dbReference type="AlphaFoldDB" id="A0A9E2KPV4"/>
<sequence length="366" mass="38560">MQITVQSAKQNLGIEAAPHLHAALSTNKIMALVLIALLPAVGVMLYYFGTGLIWQFILLSLTGLACELVCALLRGRPLKRAACDLSVQVTALLLALTLPPLMPWYWSVSAMAFAILLVKQAFGGLGMNIFNPAMAGFVFLIVSAPGAFFTTYIAPAPAAIQVATLERTAGVILAGDDASVLVQEVKALQDQPDALSGATFLESVKTARKAQTVSAIAAPDFSSGNYVAYAALGIAYLIGGLFLIACKVILFQMPLAFLTTVAIGGALWHYLSPDASISCLEHLLFGGTMLGAFFIITDPVTNAGTSKGRICFSILCALLLLLIRVEGSYSDSVAFAVLLSNAAAPLIDVLTRRRPFGVGYKEGGLQ</sequence>
<dbReference type="InterPro" id="IPR011303">
    <property type="entry name" value="RnfD_bac"/>
</dbReference>
<dbReference type="Proteomes" id="UP000824150">
    <property type="component" value="Unassembled WGS sequence"/>
</dbReference>
<feature type="transmembrane region" description="Helical" evidence="10">
    <location>
        <begin position="81"/>
        <end position="98"/>
    </location>
</feature>
<reference evidence="11" key="1">
    <citation type="journal article" date="2021" name="PeerJ">
        <title>Extensive microbial diversity within the chicken gut microbiome revealed by metagenomics and culture.</title>
        <authorList>
            <person name="Gilroy R."/>
            <person name="Ravi A."/>
            <person name="Getino M."/>
            <person name="Pursley I."/>
            <person name="Horton D.L."/>
            <person name="Alikhan N.F."/>
            <person name="Baker D."/>
            <person name="Gharbi K."/>
            <person name="Hall N."/>
            <person name="Watson M."/>
            <person name="Adriaenssens E.M."/>
            <person name="Foster-Nyarko E."/>
            <person name="Jarju S."/>
            <person name="Secka A."/>
            <person name="Antonio M."/>
            <person name="Oren A."/>
            <person name="Chaudhuri R.R."/>
            <person name="La Ragione R."/>
            <person name="Hildebrand F."/>
            <person name="Pallen M.J."/>
        </authorList>
    </citation>
    <scope>NUCLEOTIDE SEQUENCE</scope>
    <source>
        <strain evidence="11">687</strain>
    </source>
</reference>
<evidence type="ECO:0000256" key="1">
    <source>
        <dbReference type="ARBA" id="ARBA00022448"/>
    </source>
</evidence>
<comment type="similarity">
    <text evidence="10">Belongs to the NqrB/RnfD family.</text>
</comment>
<keyword evidence="6 10" id="KW-1278">Translocase</keyword>
<dbReference type="Pfam" id="PF03116">
    <property type="entry name" value="NQR2_RnfD_RnfE"/>
    <property type="match status" value="1"/>
</dbReference>
<feature type="transmembrane region" description="Helical" evidence="10">
    <location>
        <begin position="283"/>
        <end position="303"/>
    </location>
</feature>
<proteinExistence type="inferred from homology"/>
<feature type="transmembrane region" description="Helical" evidence="10">
    <location>
        <begin position="29"/>
        <end position="47"/>
    </location>
</feature>
<keyword evidence="1 10" id="KW-0813">Transport</keyword>
<dbReference type="InterPro" id="IPR004338">
    <property type="entry name" value="NqrB/RnfD"/>
</dbReference>
<comment type="subunit">
    <text evidence="10">The complex is composed of six subunits: RnfA, RnfB, RnfC, RnfD, RnfE and RnfG.</text>
</comment>
<feature type="transmembrane region" description="Helical" evidence="10">
    <location>
        <begin position="253"/>
        <end position="271"/>
    </location>
</feature>
<name>A0A9E2KPV4_9GAMM</name>
<evidence type="ECO:0000256" key="8">
    <source>
        <dbReference type="ARBA" id="ARBA00022989"/>
    </source>
</evidence>
<evidence type="ECO:0000256" key="2">
    <source>
        <dbReference type="ARBA" id="ARBA00022553"/>
    </source>
</evidence>
<dbReference type="GO" id="GO:0022900">
    <property type="term" value="P:electron transport chain"/>
    <property type="evidence" value="ECO:0007669"/>
    <property type="project" value="UniProtKB-UniRule"/>
</dbReference>
<dbReference type="GO" id="GO:0005886">
    <property type="term" value="C:plasma membrane"/>
    <property type="evidence" value="ECO:0007669"/>
    <property type="project" value="UniProtKB-SubCell"/>
</dbReference>
<comment type="subcellular location">
    <subcellularLocation>
        <location evidence="10">Cell inner membrane</location>
        <topology evidence="10">Multi-pass membrane protein</topology>
    </subcellularLocation>
</comment>
<accession>A0A9E2KPV4</accession>
<reference evidence="11" key="2">
    <citation type="submission" date="2021-04" db="EMBL/GenBank/DDBJ databases">
        <authorList>
            <person name="Gilroy R."/>
        </authorList>
    </citation>
    <scope>NUCLEOTIDE SEQUENCE</scope>
    <source>
        <strain evidence="11">687</strain>
    </source>
</reference>
<keyword evidence="7 10" id="KW-0249">Electron transport</keyword>
<keyword evidence="10" id="KW-0997">Cell inner membrane</keyword>
<feature type="transmembrane region" description="Helical" evidence="10">
    <location>
        <begin position="310"/>
        <end position="327"/>
    </location>
</feature>
<dbReference type="PANTHER" id="PTHR30578:SF0">
    <property type="entry name" value="ION-TRANSLOCATING OXIDOREDUCTASE COMPLEX SUBUNIT D"/>
    <property type="match status" value="1"/>
</dbReference>
<organism evidence="11 12">
    <name type="scientific">Candidatus Anaerobiospirillum merdipullorum</name>
    <dbReference type="NCBI Taxonomy" id="2838450"/>
    <lineage>
        <taxon>Bacteria</taxon>
        <taxon>Pseudomonadati</taxon>
        <taxon>Pseudomonadota</taxon>
        <taxon>Gammaproteobacteria</taxon>
        <taxon>Aeromonadales</taxon>
        <taxon>Succinivibrionaceae</taxon>
        <taxon>Anaerobiospirillum</taxon>
    </lineage>
</organism>
<dbReference type="EC" id="7.-.-.-" evidence="10"/>
<evidence type="ECO:0000313" key="12">
    <source>
        <dbReference type="Proteomes" id="UP000824150"/>
    </source>
</evidence>
<comment type="caution">
    <text evidence="11">The sequence shown here is derived from an EMBL/GenBank/DDBJ whole genome shotgun (WGS) entry which is preliminary data.</text>
</comment>
<gene>
    <name evidence="10" type="primary">rnfD</name>
    <name evidence="11" type="ORF">IAA31_07340</name>
</gene>
<protein>
    <recommendedName>
        <fullName evidence="10">Ion-translocating oxidoreductase complex subunit D</fullName>
        <ecNumber evidence="10">7.-.-.-</ecNumber>
    </recommendedName>
    <alternativeName>
        <fullName evidence="10">Rnf electron transport complex subunit D</fullName>
    </alternativeName>
</protein>
<dbReference type="EMBL" id="JAHLFG010000080">
    <property type="protein sequence ID" value="MBU3827287.1"/>
    <property type="molecule type" value="Genomic_DNA"/>
</dbReference>